<reference evidence="3 4" key="1">
    <citation type="journal article" date="2015" name="Genome Announc.">
        <title>Complete Genome of Geobacter pickeringii G13T, a Metal-Reducing Isolate from Sedimentary Kaolin Deposits.</title>
        <authorList>
            <person name="Badalamenti J.P."/>
            <person name="Bond D.R."/>
        </authorList>
    </citation>
    <scope>NUCLEOTIDE SEQUENCE [LARGE SCALE GENOMIC DNA]</scope>
    <source>
        <strain evidence="3 4">G13</strain>
    </source>
</reference>
<dbReference type="GO" id="GO:0009103">
    <property type="term" value="P:lipopolysaccharide biosynthetic process"/>
    <property type="evidence" value="ECO:0007669"/>
    <property type="project" value="TreeGrafter"/>
</dbReference>
<gene>
    <name evidence="3" type="ORF">GPICK_13220</name>
</gene>
<dbReference type="SUPFAM" id="SSF53756">
    <property type="entry name" value="UDP-Glycosyltransferase/glycogen phosphorylase"/>
    <property type="match status" value="1"/>
</dbReference>
<organism evidence="3 4">
    <name type="scientific">Geobacter pickeringii</name>
    <dbReference type="NCBI Taxonomy" id="345632"/>
    <lineage>
        <taxon>Bacteria</taxon>
        <taxon>Pseudomonadati</taxon>
        <taxon>Thermodesulfobacteriota</taxon>
        <taxon>Desulfuromonadia</taxon>
        <taxon>Geobacterales</taxon>
        <taxon>Geobacteraceae</taxon>
        <taxon>Geobacter</taxon>
    </lineage>
</organism>
<dbReference type="PANTHER" id="PTHR46401:SF2">
    <property type="entry name" value="GLYCOSYLTRANSFERASE WBBK-RELATED"/>
    <property type="match status" value="1"/>
</dbReference>
<evidence type="ECO:0000256" key="1">
    <source>
        <dbReference type="ARBA" id="ARBA00022679"/>
    </source>
</evidence>
<dbReference type="CDD" id="cd03801">
    <property type="entry name" value="GT4_PimA-like"/>
    <property type="match status" value="1"/>
</dbReference>
<dbReference type="InterPro" id="IPR001296">
    <property type="entry name" value="Glyco_trans_1"/>
</dbReference>
<dbReference type="KEGG" id="gpi:GPICK_13220"/>
<dbReference type="RefSeq" id="WP_039743960.1">
    <property type="nucleotide sequence ID" value="NZ_CP009788.1"/>
</dbReference>
<protein>
    <recommendedName>
        <fullName evidence="2">Glycosyl transferase family 1 domain-containing protein</fullName>
    </recommendedName>
</protein>
<dbReference type="GO" id="GO:0016757">
    <property type="term" value="F:glycosyltransferase activity"/>
    <property type="evidence" value="ECO:0007669"/>
    <property type="project" value="InterPro"/>
</dbReference>
<dbReference type="Gene3D" id="3.40.50.11090">
    <property type="match status" value="1"/>
</dbReference>
<name>A0A0B5BJD3_9BACT</name>
<keyword evidence="1" id="KW-0808">Transferase</keyword>
<dbReference type="EMBL" id="CP009788">
    <property type="protein sequence ID" value="AJE04186.1"/>
    <property type="molecule type" value="Genomic_DNA"/>
</dbReference>
<evidence type="ECO:0000313" key="3">
    <source>
        <dbReference type="EMBL" id="AJE04186.1"/>
    </source>
</evidence>
<feature type="domain" description="Glycosyl transferase family 1" evidence="2">
    <location>
        <begin position="244"/>
        <end position="340"/>
    </location>
</feature>
<sequence length="370" mass="40961">MKICFILPGSSPTPTGGPKNIYEHASRLAARGHQVTILHAAYATRHGGVRGIGRAVASYLLNRTGLKRWRPDSWFRIDPRVDMRWAPNLAGCWVPDGDAVVATSWQTAEWVREYPSSKGRKFYFAMDFERYMEASSELKERISATHKAGLRTMVISPAGRAMVEASGGPTPALVPCALEFSVYCLRNAIDADSRTMIGFPVRPERHKATEDAVKALEIVRTRLDFSREVWAFGGSRPDFLPEWVTYYERPTDDELAELYNRTAIFVVPSRFEGWGLPGSEAMACGAALVSTDNGGVRAYAEHGRTALLTPIGNPGALAAAVNSLLDDDSLRLRLAGAGYEHIRQFTWERASDDLERCLRDWEPSVTGPTP</sequence>
<evidence type="ECO:0000259" key="2">
    <source>
        <dbReference type="Pfam" id="PF00534"/>
    </source>
</evidence>
<dbReference type="OrthoDB" id="9806653at2"/>
<keyword evidence="4" id="KW-1185">Reference proteome</keyword>
<proteinExistence type="predicted"/>
<dbReference type="PANTHER" id="PTHR46401">
    <property type="entry name" value="GLYCOSYLTRANSFERASE WBBK-RELATED"/>
    <property type="match status" value="1"/>
</dbReference>
<accession>A0A0B5BJD3</accession>
<dbReference type="Pfam" id="PF00534">
    <property type="entry name" value="Glycos_transf_1"/>
    <property type="match status" value="1"/>
</dbReference>
<dbReference type="AlphaFoldDB" id="A0A0B5BJD3"/>
<dbReference type="Gene3D" id="3.40.50.2000">
    <property type="entry name" value="Glycogen Phosphorylase B"/>
    <property type="match status" value="1"/>
</dbReference>
<dbReference type="HOGENOM" id="CLU_009583_43_0_7"/>
<evidence type="ECO:0000313" key="4">
    <source>
        <dbReference type="Proteomes" id="UP000057609"/>
    </source>
</evidence>
<dbReference type="Proteomes" id="UP000057609">
    <property type="component" value="Chromosome"/>
</dbReference>
<dbReference type="STRING" id="345632.GPICK_13220"/>